<keyword evidence="2" id="KW-0051">Antiviral defense</keyword>
<gene>
    <name evidence="5" type="ORF">HF872_10225</name>
</gene>
<dbReference type="GO" id="GO:0000166">
    <property type="term" value="F:nucleotide binding"/>
    <property type="evidence" value="ECO:0007669"/>
    <property type="project" value="UniProtKB-KW"/>
</dbReference>
<evidence type="ECO:0000256" key="1">
    <source>
        <dbReference type="ARBA" id="ARBA00022741"/>
    </source>
</evidence>
<dbReference type="GO" id="GO:0051607">
    <property type="term" value="P:defense response to virus"/>
    <property type="evidence" value="ECO:0007669"/>
    <property type="project" value="UniProtKB-KW"/>
</dbReference>
<organism evidence="5 6">
    <name type="scientific">Megasphaera hexanoica</name>
    <dbReference type="NCBI Taxonomy" id="1675036"/>
    <lineage>
        <taxon>Bacteria</taxon>
        <taxon>Bacillati</taxon>
        <taxon>Bacillota</taxon>
        <taxon>Negativicutes</taxon>
        <taxon>Veillonellales</taxon>
        <taxon>Veillonellaceae</taxon>
        <taxon>Megasphaera</taxon>
    </lineage>
</organism>
<dbReference type="Gene3D" id="3.30.70.270">
    <property type="match status" value="1"/>
</dbReference>
<comment type="caution">
    <text evidence="5">The sequence shown here is derived from an EMBL/GenBank/DDBJ whole genome shotgun (WGS) entry which is preliminary data.</text>
</comment>
<evidence type="ECO:0000313" key="5">
    <source>
        <dbReference type="EMBL" id="NME28991.1"/>
    </source>
</evidence>
<feature type="region of interest" description="Disordered" evidence="3">
    <location>
        <begin position="72"/>
        <end position="103"/>
    </location>
</feature>
<dbReference type="RefSeq" id="WP_170087893.1">
    <property type="nucleotide sequence ID" value="NZ_JABAFG010000018.1"/>
</dbReference>
<evidence type="ECO:0000256" key="2">
    <source>
        <dbReference type="ARBA" id="ARBA00023118"/>
    </source>
</evidence>
<proteinExistence type="predicted"/>
<name>A0A848BRJ3_9FIRM</name>
<dbReference type="Pfam" id="PF22335">
    <property type="entry name" value="Cas10-Cmr2_palm2"/>
    <property type="match status" value="1"/>
</dbReference>
<dbReference type="Proteomes" id="UP000591071">
    <property type="component" value="Unassembled WGS sequence"/>
</dbReference>
<evidence type="ECO:0000313" key="6">
    <source>
        <dbReference type="Proteomes" id="UP000591071"/>
    </source>
</evidence>
<dbReference type="EMBL" id="JABAFG010000018">
    <property type="protein sequence ID" value="NME28991.1"/>
    <property type="molecule type" value="Genomic_DNA"/>
</dbReference>
<evidence type="ECO:0000259" key="4">
    <source>
        <dbReference type="Pfam" id="PF22335"/>
    </source>
</evidence>
<dbReference type="InterPro" id="IPR043128">
    <property type="entry name" value="Rev_trsase/Diguanyl_cyclase"/>
</dbReference>
<feature type="compositionally biased region" description="Basic residues" evidence="3">
    <location>
        <begin position="77"/>
        <end position="86"/>
    </location>
</feature>
<dbReference type="InterPro" id="IPR054767">
    <property type="entry name" value="Cas10-Cmr2_palm2"/>
</dbReference>
<feature type="domain" description="Cas10/Cmr2 second palm" evidence="4">
    <location>
        <begin position="279"/>
        <end position="423"/>
    </location>
</feature>
<keyword evidence="1" id="KW-0547">Nucleotide-binding</keyword>
<protein>
    <recommendedName>
        <fullName evidence="4">Cas10/Cmr2 second palm domain-containing protein</fullName>
    </recommendedName>
</protein>
<evidence type="ECO:0000256" key="3">
    <source>
        <dbReference type="SAM" id="MobiDB-lite"/>
    </source>
</evidence>
<feature type="compositionally biased region" description="Polar residues" evidence="3">
    <location>
        <begin position="88"/>
        <end position="103"/>
    </location>
</feature>
<dbReference type="AlphaFoldDB" id="A0A848BRJ3"/>
<reference evidence="5 6" key="1">
    <citation type="submission" date="2020-04" db="EMBL/GenBank/DDBJ databases">
        <authorList>
            <person name="Hitch T.C.A."/>
            <person name="Wylensek D."/>
            <person name="Clavel T."/>
        </authorList>
    </citation>
    <scope>NUCLEOTIDE SEQUENCE [LARGE SCALE GENOMIC DNA]</scope>
    <source>
        <strain evidence="5 6">Oil-RF-744-FAT-WT-6-1</strain>
    </source>
</reference>
<sequence length="572" mass="65340">MTERAILFDTRSIQRYIFSGNTLKTNIGASYLVDHIFEDILLGDILSEENRKRYDIESVDFDSWKAVKAPKVSSSSGKKKKKKSKSKNNQTKPETIPENISQKEVSQEIPIDTLSADCYVAYIGGGNALLLFRAKDKDYRKDIIRDFTTVLLVKCPGLKTGSALGDIDMTTPEAFQQSMGQLYAVLKKNQNSIFPNVNVPYTGLTLICDVNGETANYYDMNHLLDAQPRFYSQEVHAKTEAARKANEELKKIFASNLGDNYSFPMELDKLGQREGENDIAIIHVDGNQMGIRFNNCQNMAERSQLSREVKEHTRMAFARLLDSIIAEYDTYMEYFDLKKNYLPIRPLILGGDDVTFVCPARLAITYAKRFIEYMHSNLHCISSKPRHIASCAGIAILPTSYPFFRGYELAEQLCDAAKVSSRKQDDTCWLDFAILHGEQAPKLHQIREEEYMGTLGNMHFGPYLVQNVQNQVLSNDHDLSALLNCAAALQKLPGTKVKGLRFILQRDWSAIHTFMEQWHHMNLTIPDIPQWKDYEETLWHPDSDGIEHTPYVDAIEMMDYYIPQKAEQKEEK</sequence>
<accession>A0A848BRJ3</accession>